<dbReference type="Gene3D" id="3.30.70.2520">
    <property type="match status" value="1"/>
</dbReference>
<dbReference type="Gene3D" id="1.10.45.10">
    <property type="entry name" value="Vanillyl-alcohol Oxidase, Chain A, domain 4"/>
    <property type="match status" value="1"/>
</dbReference>
<dbReference type="InterPro" id="IPR010031">
    <property type="entry name" value="FAD_lactone_oxidase-like"/>
</dbReference>
<dbReference type="PANTHER" id="PTHR43762:SF1">
    <property type="entry name" value="D-ARABINONO-1,4-LACTONE OXIDASE"/>
    <property type="match status" value="1"/>
</dbReference>
<dbReference type="GO" id="GO:0016020">
    <property type="term" value="C:membrane"/>
    <property type="evidence" value="ECO:0007669"/>
    <property type="project" value="InterPro"/>
</dbReference>
<comment type="caution">
    <text evidence="3">The sequence shown here is derived from an EMBL/GenBank/DDBJ whole genome shotgun (WGS) entry which is preliminary data.</text>
</comment>
<dbReference type="InterPro" id="IPR016171">
    <property type="entry name" value="Vanillyl_alc_oxidase_C-sub2"/>
</dbReference>
<evidence type="ECO:0000259" key="2">
    <source>
        <dbReference type="PROSITE" id="PS51387"/>
    </source>
</evidence>
<organism evidence="3 4">
    <name type="scientific">Agromyces seonyuensis</name>
    <dbReference type="NCBI Taxonomy" id="2662446"/>
    <lineage>
        <taxon>Bacteria</taxon>
        <taxon>Bacillati</taxon>
        <taxon>Actinomycetota</taxon>
        <taxon>Actinomycetes</taxon>
        <taxon>Micrococcales</taxon>
        <taxon>Microbacteriaceae</taxon>
        <taxon>Agromyces</taxon>
    </lineage>
</organism>
<dbReference type="InterPro" id="IPR007173">
    <property type="entry name" value="ALO_C"/>
</dbReference>
<dbReference type="PIRSF" id="PIRSF000136">
    <property type="entry name" value="LGO_GLO"/>
    <property type="match status" value="1"/>
</dbReference>
<keyword evidence="4" id="KW-1185">Reference proteome</keyword>
<accession>A0A6I4P8N8</accession>
<dbReference type="InterPro" id="IPR006094">
    <property type="entry name" value="Oxid_FAD_bind_N"/>
</dbReference>
<dbReference type="Pfam" id="PF04030">
    <property type="entry name" value="ALO"/>
    <property type="match status" value="1"/>
</dbReference>
<dbReference type="Gene3D" id="3.30.43.10">
    <property type="entry name" value="Uridine Diphospho-n-acetylenolpyruvylglucosamine Reductase, domain 2"/>
    <property type="match status" value="1"/>
</dbReference>
<dbReference type="EMBL" id="WSTA01000125">
    <property type="protein sequence ID" value="MWC00328.1"/>
    <property type="molecule type" value="Genomic_DNA"/>
</dbReference>
<dbReference type="SUPFAM" id="SSF56176">
    <property type="entry name" value="FAD-binding/transporter-associated domain-like"/>
    <property type="match status" value="1"/>
</dbReference>
<dbReference type="GO" id="GO:0080049">
    <property type="term" value="F:L-gulono-1,4-lactone dehydrogenase activity"/>
    <property type="evidence" value="ECO:0007669"/>
    <property type="project" value="TreeGrafter"/>
</dbReference>
<dbReference type="PANTHER" id="PTHR43762">
    <property type="entry name" value="L-GULONOLACTONE OXIDASE"/>
    <property type="match status" value="1"/>
</dbReference>
<dbReference type="Proteomes" id="UP000438182">
    <property type="component" value="Unassembled WGS sequence"/>
</dbReference>
<name>A0A6I4P8N8_9MICO</name>
<evidence type="ECO:0000256" key="1">
    <source>
        <dbReference type="ARBA" id="ARBA00023002"/>
    </source>
</evidence>
<feature type="domain" description="FAD-binding PCMH-type" evidence="2">
    <location>
        <begin position="12"/>
        <end position="180"/>
    </location>
</feature>
<dbReference type="RefSeq" id="WP_160426964.1">
    <property type="nucleotide sequence ID" value="NZ_WSTA01000125.1"/>
</dbReference>
<dbReference type="AlphaFoldDB" id="A0A6I4P8N8"/>
<evidence type="ECO:0000313" key="3">
    <source>
        <dbReference type="EMBL" id="MWC00328.1"/>
    </source>
</evidence>
<dbReference type="PROSITE" id="PS51387">
    <property type="entry name" value="FAD_PCMH"/>
    <property type="match status" value="1"/>
</dbReference>
<gene>
    <name evidence="3" type="ORF">GB864_17440</name>
</gene>
<protein>
    <submittedName>
        <fullName evidence="3">FAD-binding protein</fullName>
    </submittedName>
</protein>
<dbReference type="Pfam" id="PF01565">
    <property type="entry name" value="FAD_binding_4"/>
    <property type="match status" value="1"/>
</dbReference>
<dbReference type="Gene3D" id="3.30.70.2530">
    <property type="match status" value="1"/>
</dbReference>
<proteinExistence type="predicted"/>
<dbReference type="GO" id="GO:0071949">
    <property type="term" value="F:FAD binding"/>
    <property type="evidence" value="ECO:0007669"/>
    <property type="project" value="InterPro"/>
</dbReference>
<dbReference type="Gene3D" id="3.30.465.10">
    <property type="match status" value="1"/>
</dbReference>
<sequence length="422" mass="44868">MGAAGSNWAGNLDYSARMLAAPRSIPELQELIASAEPGSLKALGTRHSFNDVADTDGTAVSTASLQDGPAVAIDADRGVVAVASGVRYGELALELDAAGLALGNLASLPHISVGGAVATGTHGSGERNGSLAAAVAAVEFVDGRGEHVRLARGDAGFDGAVVSLGVLGITTRLELDVEPSFELAQHVYRELPLEALVAHFDEIVGAGYSVSVFSTWQREGVADQVWLKRRVDRDPAAPAELFGARPADAPQHPIPGVSAVHCTPQLGVPGPWFQRLPHFLLEFRPSNGDELQSEYLVPRARALDALAALRRLAPRIAPLLLVNEIREVAADALWLSGSFETDVVAFHFTWQPRQAEVDALLPAIEAELLPLGARPHWGKRFAADASALEGRYSHWRDFAELRAEHDPRGVFANAFTRRVLGG</sequence>
<dbReference type="InterPro" id="IPR016169">
    <property type="entry name" value="FAD-bd_PCMH_sub2"/>
</dbReference>
<dbReference type="InterPro" id="IPR016167">
    <property type="entry name" value="FAD-bd_PCMH_sub1"/>
</dbReference>
<dbReference type="InterPro" id="IPR036318">
    <property type="entry name" value="FAD-bd_PCMH-like_sf"/>
</dbReference>
<evidence type="ECO:0000313" key="4">
    <source>
        <dbReference type="Proteomes" id="UP000438182"/>
    </source>
</evidence>
<dbReference type="InterPro" id="IPR016166">
    <property type="entry name" value="FAD-bd_PCMH"/>
</dbReference>
<dbReference type="GO" id="GO:0003885">
    <property type="term" value="F:D-arabinono-1,4-lactone oxidase activity"/>
    <property type="evidence" value="ECO:0007669"/>
    <property type="project" value="InterPro"/>
</dbReference>
<reference evidence="3 4" key="1">
    <citation type="submission" date="2019-12" db="EMBL/GenBank/DDBJ databases">
        <authorList>
            <person name="Kim Y.S."/>
        </authorList>
    </citation>
    <scope>NUCLEOTIDE SEQUENCE [LARGE SCALE GENOMIC DNA]</scope>
    <source>
        <strain evidence="3 4">MMS17-SY077</strain>
    </source>
</reference>
<keyword evidence="1" id="KW-0560">Oxidoreductase</keyword>